<dbReference type="InterPro" id="IPR027417">
    <property type="entry name" value="P-loop_NTPase"/>
</dbReference>
<accession>A0A0C5J9M5</accession>
<dbReference type="STRING" id="1565605.PG1C_09475"/>
<dbReference type="PATRIC" id="fig|1565605.3.peg.2018"/>
<dbReference type="Proteomes" id="UP000061603">
    <property type="component" value="Chromosome"/>
</dbReference>
<proteinExistence type="predicted"/>
<evidence type="ECO:0008006" key="3">
    <source>
        <dbReference type="Google" id="ProtNLM"/>
    </source>
</evidence>
<protein>
    <recommendedName>
        <fullName evidence="3">Conjugal transfer protein TraL</fullName>
    </recommendedName>
</protein>
<dbReference type="KEGG" id="rbu:PG1C_09475"/>
<organism evidence="1 2">
    <name type="scientific">Rugosibacter aromaticivorans</name>
    <dbReference type="NCBI Taxonomy" id="1565605"/>
    <lineage>
        <taxon>Bacteria</taxon>
        <taxon>Pseudomonadati</taxon>
        <taxon>Pseudomonadota</taxon>
        <taxon>Betaproteobacteria</taxon>
        <taxon>Nitrosomonadales</taxon>
        <taxon>Sterolibacteriaceae</taxon>
        <taxon>Rugosibacter</taxon>
    </lineage>
</organism>
<evidence type="ECO:0000313" key="1">
    <source>
        <dbReference type="EMBL" id="AJP48610.1"/>
    </source>
</evidence>
<dbReference type="RefSeq" id="WP_202634591.1">
    <property type="nucleotide sequence ID" value="NZ_CP010554.1"/>
</dbReference>
<keyword evidence="2" id="KW-1185">Reference proteome</keyword>
<dbReference type="HOGENOM" id="CLU_076039_0_0_4"/>
<dbReference type="Gene3D" id="3.40.50.300">
    <property type="entry name" value="P-loop containing nucleotide triphosphate hydrolases"/>
    <property type="match status" value="1"/>
</dbReference>
<dbReference type="EMBL" id="CP010554">
    <property type="protein sequence ID" value="AJP48610.1"/>
    <property type="molecule type" value="Genomic_DNA"/>
</dbReference>
<gene>
    <name evidence="1" type="ORF">PG1C_09475</name>
</gene>
<name>A0A0C5J9M5_9PROT</name>
<evidence type="ECO:0000313" key="2">
    <source>
        <dbReference type="Proteomes" id="UP000061603"/>
    </source>
</evidence>
<dbReference type="AlphaFoldDB" id="A0A0C5J9M5"/>
<sequence length="242" mass="26833">MKNSIHFVLQAKGGIGKSFISTLLAQHLINETGAVRCFDTDQENTTFAHYEALAVRHVAVADQSRLIDPKKFDALMETLLTEEGNFVIDTGANTFSNLLAYMIENEVFPLLKDAGKTVYVHTIVGGGDTLADTANGFYAIAQKVNGTRVVVWFNEHFGEIKTAEGKPFIETQAYKQSASKLTGSVTLFKRNAATYGADIRKLNTQRHTISQALASSDYTLMEKQRIKTFGRDVFDQLRALAW</sequence>
<dbReference type="SUPFAM" id="SSF52540">
    <property type="entry name" value="P-loop containing nucleoside triphosphate hydrolases"/>
    <property type="match status" value="1"/>
</dbReference>
<reference evidence="1 2" key="1">
    <citation type="journal article" date="2015" name="Genome Announc.">
        <title>Complete Genome Sequence of a Novel Bacterium within the Family Rhodocyclaceae That Degrades Polycyclic Aromatic Hydrocarbons.</title>
        <authorList>
            <person name="Singleton D.R."/>
            <person name="Dickey A.N."/>
            <person name="Scholl E.H."/>
            <person name="Wright F.A."/>
            <person name="Aitken M.D."/>
        </authorList>
    </citation>
    <scope>NUCLEOTIDE SEQUENCE [LARGE SCALE GENOMIC DNA]</scope>
    <source>
        <strain evidence="2">PG1-Ca6</strain>
    </source>
</reference>